<evidence type="ECO:0000313" key="1">
    <source>
        <dbReference type="EnsemblPlants" id="QL02p037916:mrna"/>
    </source>
</evidence>
<reference evidence="2" key="1">
    <citation type="journal article" date="2016" name="G3 (Bethesda)">
        <title>First Draft Assembly and Annotation of the Genome of a California Endemic Oak Quercus lobata Nee (Fagaceae).</title>
        <authorList>
            <person name="Sork V.L."/>
            <person name="Fitz-Gibbon S.T."/>
            <person name="Puiu D."/>
            <person name="Crepeau M."/>
            <person name="Gugger P.F."/>
            <person name="Sherman R."/>
            <person name="Stevens K."/>
            <person name="Langley C.H."/>
            <person name="Pellegrini M."/>
            <person name="Salzberg S.L."/>
        </authorList>
    </citation>
    <scope>NUCLEOTIDE SEQUENCE [LARGE SCALE GENOMIC DNA]</scope>
    <source>
        <strain evidence="2">cv. SW786</strain>
    </source>
</reference>
<sequence length="124" mass="13955">MERSLDVKNLVFDRTDFWIQLHDLSIGNLNVRVARDVVSIAGVVVGTDAGSDECEESYFMRVRCGRLTHHDEDCLDGFRRKGAAKTADQQFGSWLRANTPNLAKKSMVRVTGYEEEIKEDAATC</sequence>
<dbReference type="AlphaFoldDB" id="A0A7N2KWI6"/>
<protein>
    <submittedName>
        <fullName evidence="1">Uncharacterized protein</fullName>
    </submittedName>
</protein>
<accession>A0A7N2KWI6</accession>
<keyword evidence="2" id="KW-1185">Reference proteome</keyword>
<dbReference type="Gramene" id="QL02p037916:mrna">
    <property type="protein sequence ID" value="QL02p037916:mrna"/>
    <property type="gene ID" value="QL02p037916"/>
</dbReference>
<evidence type="ECO:0000313" key="2">
    <source>
        <dbReference type="Proteomes" id="UP000594261"/>
    </source>
</evidence>
<dbReference type="InParanoid" id="A0A7N2KWI6"/>
<proteinExistence type="predicted"/>
<dbReference type="EnsemblPlants" id="QL02p037916:mrna">
    <property type="protein sequence ID" value="QL02p037916:mrna"/>
    <property type="gene ID" value="QL02p037916"/>
</dbReference>
<reference evidence="1" key="2">
    <citation type="submission" date="2021-01" db="UniProtKB">
        <authorList>
            <consortium name="EnsemblPlants"/>
        </authorList>
    </citation>
    <scope>IDENTIFICATION</scope>
</reference>
<dbReference type="Proteomes" id="UP000594261">
    <property type="component" value="Chromosome 2"/>
</dbReference>
<organism evidence="1 2">
    <name type="scientific">Quercus lobata</name>
    <name type="common">Valley oak</name>
    <dbReference type="NCBI Taxonomy" id="97700"/>
    <lineage>
        <taxon>Eukaryota</taxon>
        <taxon>Viridiplantae</taxon>
        <taxon>Streptophyta</taxon>
        <taxon>Embryophyta</taxon>
        <taxon>Tracheophyta</taxon>
        <taxon>Spermatophyta</taxon>
        <taxon>Magnoliopsida</taxon>
        <taxon>eudicotyledons</taxon>
        <taxon>Gunneridae</taxon>
        <taxon>Pentapetalae</taxon>
        <taxon>rosids</taxon>
        <taxon>fabids</taxon>
        <taxon>Fagales</taxon>
        <taxon>Fagaceae</taxon>
        <taxon>Quercus</taxon>
    </lineage>
</organism>
<name>A0A7N2KWI6_QUELO</name>